<reference evidence="16 17" key="1">
    <citation type="submission" date="2018-05" db="EMBL/GenBank/DDBJ databases">
        <title>Genomic Encyclopedia of Type Strains, Phase IV (KMG-IV): sequencing the most valuable type-strain genomes for metagenomic binning, comparative biology and taxonomic classification.</title>
        <authorList>
            <person name="Goeker M."/>
        </authorList>
    </citation>
    <scope>NUCLEOTIDE SEQUENCE [LARGE SCALE GENOMIC DNA]</scope>
    <source>
        <strain evidence="16 17">DSM 25134</strain>
    </source>
</reference>
<evidence type="ECO:0000256" key="8">
    <source>
        <dbReference type="ARBA" id="ARBA00022679"/>
    </source>
</evidence>
<dbReference type="Gene3D" id="3.30.70.1170">
    <property type="entry name" value="Sun protein, domain 3"/>
    <property type="match status" value="1"/>
</dbReference>
<evidence type="ECO:0000256" key="2">
    <source>
        <dbReference type="ARBA" id="ARBA00004496"/>
    </source>
</evidence>
<comment type="similarity">
    <text evidence="3 14">Belongs to the class I-like SAM-binding methyltransferase superfamily. RsmB/NOP family.</text>
</comment>
<evidence type="ECO:0000256" key="14">
    <source>
        <dbReference type="PROSITE-ProRule" id="PRU01023"/>
    </source>
</evidence>
<dbReference type="SUPFAM" id="SSF48013">
    <property type="entry name" value="NusB-like"/>
    <property type="match status" value="1"/>
</dbReference>
<dbReference type="InterPro" id="IPR035926">
    <property type="entry name" value="NusB-like_sf"/>
</dbReference>
<dbReference type="FunFam" id="3.40.50.150:FF:000022">
    <property type="entry name" value="Ribosomal RNA small subunit methyltransferase B"/>
    <property type="match status" value="1"/>
</dbReference>
<keyword evidence="5" id="KW-0963">Cytoplasm</keyword>
<feature type="binding site" evidence="14">
    <location>
        <position position="273"/>
    </location>
    <ligand>
        <name>S-adenosyl-L-methionine</name>
        <dbReference type="ChEBI" id="CHEBI:59789"/>
    </ligand>
</feature>
<dbReference type="EC" id="2.1.1.176" evidence="4"/>
<evidence type="ECO:0000313" key="17">
    <source>
        <dbReference type="Proteomes" id="UP000248395"/>
    </source>
</evidence>
<dbReference type="PROSITE" id="PS01153">
    <property type="entry name" value="NOL1_NOP2_SUN"/>
    <property type="match status" value="1"/>
</dbReference>
<dbReference type="InterPro" id="IPR018314">
    <property type="entry name" value="RsmB/NOL1/NOP2-like_CS"/>
</dbReference>
<comment type="function">
    <text evidence="1">Specifically methylates the cytosine at position 967 (m5C967) of 16S rRNA.</text>
</comment>
<dbReference type="CDD" id="cd02440">
    <property type="entry name" value="AdoMet_MTases"/>
    <property type="match status" value="1"/>
</dbReference>
<protein>
    <recommendedName>
        <fullName evidence="4">16S rRNA (cytosine(967)-C(5))-methyltransferase</fullName>
        <ecNumber evidence="4">2.1.1.176</ecNumber>
    </recommendedName>
    <alternativeName>
        <fullName evidence="11">16S rRNA m5C967 methyltransferase</fullName>
    </alternativeName>
    <alternativeName>
        <fullName evidence="12">rRNA (cytosine-C(5)-)-methyltransferase RsmB</fullName>
    </alternativeName>
</protein>
<dbReference type="PANTHER" id="PTHR22807">
    <property type="entry name" value="NOP2 YEAST -RELATED NOL1/NOP2/FMU SUN DOMAIN-CONTAINING"/>
    <property type="match status" value="1"/>
</dbReference>
<sequence length="417" mass="46687">MHRIQQLAADVLGQVESGHTLTEALAQAQRQGSELTPPERAALQDICYGSLRQLARLRFWLRRLVPKALPEPQLERVLLVALYQLVYTRAADYAIVNEAVKLSERLARGKFKALVNGVLRNFLRQREEMLRLADKDLEAATNHPRWWIKAVQQAYPQEWSSILEWNNSHPPMTLRVNRRKSTLAAYLAQLDALGMRATALDEDGGIMLDKPVNVRELPGFADGVVSVQDWGAQQAARMLDLQPGQRVLDACAAPGGKTCHMLEMAEVDMTALDIDPQRLQRVAENLQRGGLQASLHAADAGQATDWWDGKPFDRILADVPCSASGVVRRHPDIKWLRRPGDFAALARQQAAMVDTLWGLLASGGKMLYATCSIFPEENQQQLSAFLARHPDAECLDQQQLLPCERHDGFYYALLAKH</sequence>
<dbReference type="InterPro" id="IPR054728">
    <property type="entry name" value="RsmB-like_ferredoxin"/>
</dbReference>
<dbReference type="Gene3D" id="1.10.287.730">
    <property type="entry name" value="Helix hairpin bin"/>
    <property type="match status" value="1"/>
</dbReference>
<organism evidence="16 17">
    <name type="scientific">Aquitalea magnusonii</name>
    <dbReference type="NCBI Taxonomy" id="332411"/>
    <lineage>
        <taxon>Bacteria</taxon>
        <taxon>Pseudomonadati</taxon>
        <taxon>Pseudomonadota</taxon>
        <taxon>Betaproteobacteria</taxon>
        <taxon>Neisseriales</taxon>
        <taxon>Chromobacteriaceae</taxon>
        <taxon>Aquitalea</taxon>
    </lineage>
</organism>
<dbReference type="NCBIfam" id="NF008149">
    <property type="entry name" value="PRK10901.1"/>
    <property type="match status" value="1"/>
</dbReference>
<keyword evidence="17" id="KW-1185">Reference proteome</keyword>
<evidence type="ECO:0000256" key="9">
    <source>
        <dbReference type="ARBA" id="ARBA00022691"/>
    </source>
</evidence>
<dbReference type="GO" id="GO:0003723">
    <property type="term" value="F:RNA binding"/>
    <property type="evidence" value="ECO:0007669"/>
    <property type="project" value="UniProtKB-UniRule"/>
</dbReference>
<accession>A0A318JII2</accession>
<keyword evidence="8 14" id="KW-0808">Transferase</keyword>
<keyword evidence="10 14" id="KW-0694">RNA-binding</keyword>
<dbReference type="Gene3D" id="1.10.940.10">
    <property type="entry name" value="NusB-like"/>
    <property type="match status" value="1"/>
</dbReference>
<evidence type="ECO:0000256" key="4">
    <source>
        <dbReference type="ARBA" id="ARBA00012140"/>
    </source>
</evidence>
<dbReference type="Gene3D" id="3.40.50.150">
    <property type="entry name" value="Vaccinia Virus protein VP39"/>
    <property type="match status" value="1"/>
</dbReference>
<feature type="active site" description="Nucleophile" evidence="14">
    <location>
        <position position="371"/>
    </location>
</feature>
<evidence type="ECO:0000256" key="3">
    <source>
        <dbReference type="ARBA" id="ARBA00007494"/>
    </source>
</evidence>
<dbReference type="Pfam" id="PF01029">
    <property type="entry name" value="NusB"/>
    <property type="match status" value="1"/>
</dbReference>
<evidence type="ECO:0000256" key="12">
    <source>
        <dbReference type="ARBA" id="ARBA00031088"/>
    </source>
</evidence>
<keyword evidence="9 14" id="KW-0949">S-adenosyl-L-methionine</keyword>
<evidence type="ECO:0000256" key="1">
    <source>
        <dbReference type="ARBA" id="ARBA00002724"/>
    </source>
</evidence>
<name>A0A318JII2_9NEIS</name>
<dbReference type="InterPro" id="IPR006027">
    <property type="entry name" value="NusB_RsmB_TIM44"/>
</dbReference>
<comment type="caution">
    <text evidence="16">The sequence shown here is derived from an EMBL/GenBank/DDBJ whole genome shotgun (WGS) entry which is preliminary data.</text>
</comment>
<dbReference type="Pfam" id="PF01189">
    <property type="entry name" value="Methyltr_RsmB-F"/>
    <property type="match status" value="1"/>
</dbReference>
<dbReference type="GO" id="GO:0008649">
    <property type="term" value="F:rRNA methyltransferase activity"/>
    <property type="evidence" value="ECO:0007669"/>
    <property type="project" value="InterPro"/>
</dbReference>
<proteinExistence type="inferred from homology"/>
<evidence type="ECO:0000256" key="5">
    <source>
        <dbReference type="ARBA" id="ARBA00022490"/>
    </source>
</evidence>
<keyword evidence="7 14" id="KW-0489">Methyltransferase</keyword>
<dbReference type="OrthoDB" id="9810297at2"/>
<dbReference type="PRINTS" id="PR02008">
    <property type="entry name" value="RCMTFAMILY"/>
</dbReference>
<evidence type="ECO:0000256" key="6">
    <source>
        <dbReference type="ARBA" id="ARBA00022552"/>
    </source>
</evidence>
<comment type="subcellular location">
    <subcellularLocation>
        <location evidence="2">Cytoplasm</location>
    </subcellularLocation>
</comment>
<dbReference type="InterPro" id="IPR029063">
    <property type="entry name" value="SAM-dependent_MTases_sf"/>
</dbReference>
<evidence type="ECO:0000259" key="15">
    <source>
        <dbReference type="PROSITE" id="PS51686"/>
    </source>
</evidence>
<evidence type="ECO:0000256" key="13">
    <source>
        <dbReference type="ARBA" id="ARBA00047283"/>
    </source>
</evidence>
<comment type="catalytic activity">
    <reaction evidence="13">
        <text>cytidine(967) in 16S rRNA + S-adenosyl-L-methionine = 5-methylcytidine(967) in 16S rRNA + S-adenosyl-L-homocysteine + H(+)</text>
        <dbReference type="Rhea" id="RHEA:42748"/>
        <dbReference type="Rhea" id="RHEA-COMP:10219"/>
        <dbReference type="Rhea" id="RHEA-COMP:10220"/>
        <dbReference type="ChEBI" id="CHEBI:15378"/>
        <dbReference type="ChEBI" id="CHEBI:57856"/>
        <dbReference type="ChEBI" id="CHEBI:59789"/>
        <dbReference type="ChEBI" id="CHEBI:74483"/>
        <dbReference type="ChEBI" id="CHEBI:82748"/>
        <dbReference type="EC" id="2.1.1.176"/>
    </reaction>
</comment>
<feature type="domain" description="SAM-dependent MTase RsmB/NOP-type" evidence="15">
    <location>
        <begin position="162"/>
        <end position="417"/>
    </location>
</feature>
<keyword evidence="6" id="KW-0698">rRNA processing</keyword>
<dbReference type="GO" id="GO:0006355">
    <property type="term" value="P:regulation of DNA-templated transcription"/>
    <property type="evidence" value="ECO:0007669"/>
    <property type="project" value="InterPro"/>
</dbReference>
<evidence type="ECO:0000256" key="10">
    <source>
        <dbReference type="ARBA" id="ARBA00022884"/>
    </source>
</evidence>
<dbReference type="PROSITE" id="PS51686">
    <property type="entry name" value="SAM_MT_RSMB_NOP"/>
    <property type="match status" value="1"/>
</dbReference>
<dbReference type="GO" id="GO:0005737">
    <property type="term" value="C:cytoplasm"/>
    <property type="evidence" value="ECO:0007669"/>
    <property type="project" value="UniProtKB-SubCell"/>
</dbReference>
<dbReference type="Pfam" id="PF22458">
    <property type="entry name" value="RsmF-B_ferredox"/>
    <property type="match status" value="1"/>
</dbReference>
<dbReference type="PANTHER" id="PTHR22807:SF61">
    <property type="entry name" value="NOL1_NOP2_SUN FAMILY PROTEIN _ ANTITERMINATION NUSB DOMAIN-CONTAINING PROTEIN"/>
    <property type="match status" value="1"/>
</dbReference>
<feature type="binding site" evidence="14">
    <location>
        <position position="318"/>
    </location>
    <ligand>
        <name>S-adenosyl-L-methionine</name>
        <dbReference type="ChEBI" id="CHEBI:59789"/>
    </ligand>
</feature>
<dbReference type="RefSeq" id="WP_059285448.1">
    <property type="nucleotide sequence ID" value="NZ_LNQU01000026.1"/>
</dbReference>
<dbReference type="Proteomes" id="UP000248395">
    <property type="component" value="Unassembled WGS sequence"/>
</dbReference>
<dbReference type="AlphaFoldDB" id="A0A318JII2"/>
<dbReference type="SUPFAM" id="SSF53335">
    <property type="entry name" value="S-adenosyl-L-methionine-dependent methyltransferases"/>
    <property type="match status" value="1"/>
</dbReference>
<dbReference type="InterPro" id="IPR023267">
    <property type="entry name" value="RCMT"/>
</dbReference>
<dbReference type="EMBL" id="QJKC01000003">
    <property type="protein sequence ID" value="PXX49882.1"/>
    <property type="molecule type" value="Genomic_DNA"/>
</dbReference>
<evidence type="ECO:0000256" key="11">
    <source>
        <dbReference type="ARBA" id="ARBA00030399"/>
    </source>
</evidence>
<feature type="binding site" evidence="14">
    <location>
        <position position="299"/>
    </location>
    <ligand>
        <name>S-adenosyl-L-methionine</name>
        <dbReference type="ChEBI" id="CHEBI:59789"/>
    </ligand>
</feature>
<feature type="binding site" evidence="14">
    <location>
        <begin position="251"/>
        <end position="257"/>
    </location>
    <ligand>
        <name>S-adenosyl-L-methionine</name>
        <dbReference type="ChEBI" id="CHEBI:59789"/>
    </ligand>
</feature>
<dbReference type="InterPro" id="IPR049560">
    <property type="entry name" value="MeTrfase_RsmB-F_NOP2_cat"/>
</dbReference>
<evidence type="ECO:0000313" key="16">
    <source>
        <dbReference type="EMBL" id="PXX49882.1"/>
    </source>
</evidence>
<evidence type="ECO:0000256" key="7">
    <source>
        <dbReference type="ARBA" id="ARBA00022603"/>
    </source>
</evidence>
<dbReference type="InterPro" id="IPR004573">
    <property type="entry name" value="rRNA_ssu_MeTfrase_B"/>
</dbReference>
<gene>
    <name evidence="16" type="ORF">DFR38_10362</name>
</gene>
<dbReference type="NCBIfam" id="TIGR00563">
    <property type="entry name" value="rsmB"/>
    <property type="match status" value="1"/>
</dbReference>
<dbReference type="InterPro" id="IPR001678">
    <property type="entry name" value="MeTrfase_RsmB-F_NOP2_dom"/>
</dbReference>